<keyword evidence="3" id="KW-1185">Reference proteome</keyword>
<feature type="compositionally biased region" description="Polar residues" evidence="1">
    <location>
        <begin position="11"/>
        <end position="23"/>
    </location>
</feature>
<dbReference type="InParanoid" id="A0A1Y2FPN0"/>
<reference evidence="2 3" key="1">
    <citation type="submission" date="2016-07" db="EMBL/GenBank/DDBJ databases">
        <title>Pervasive Adenine N6-methylation of Active Genes in Fungi.</title>
        <authorList>
            <consortium name="DOE Joint Genome Institute"/>
            <person name="Mondo S.J."/>
            <person name="Dannebaum R.O."/>
            <person name="Kuo R.C."/>
            <person name="Labutti K."/>
            <person name="Haridas S."/>
            <person name="Kuo A."/>
            <person name="Salamov A."/>
            <person name="Ahrendt S.R."/>
            <person name="Lipzen A."/>
            <person name="Sullivan W."/>
            <person name="Andreopoulos W.B."/>
            <person name="Clum A."/>
            <person name="Lindquist E."/>
            <person name="Daum C."/>
            <person name="Ramamoorthy G.K."/>
            <person name="Gryganskyi A."/>
            <person name="Culley D."/>
            <person name="Magnuson J.K."/>
            <person name="James T.Y."/>
            <person name="O'Malley M.A."/>
            <person name="Stajich J.E."/>
            <person name="Spatafora J.W."/>
            <person name="Visel A."/>
            <person name="Grigoriev I.V."/>
        </authorList>
    </citation>
    <scope>NUCLEOTIDE SEQUENCE [LARGE SCALE GENOMIC DNA]</scope>
    <source>
        <strain evidence="2 3">62-1032</strain>
    </source>
</reference>
<feature type="compositionally biased region" description="Polar residues" evidence="1">
    <location>
        <begin position="563"/>
        <end position="574"/>
    </location>
</feature>
<feature type="compositionally biased region" description="Basic and acidic residues" evidence="1">
    <location>
        <begin position="435"/>
        <end position="449"/>
    </location>
</feature>
<feature type="region of interest" description="Disordered" evidence="1">
    <location>
        <begin position="537"/>
        <end position="594"/>
    </location>
</feature>
<dbReference type="GO" id="GO:0008374">
    <property type="term" value="F:O-acyltransferase activity"/>
    <property type="evidence" value="ECO:0007669"/>
    <property type="project" value="InterPro"/>
</dbReference>
<feature type="compositionally biased region" description="Low complexity" evidence="1">
    <location>
        <begin position="47"/>
        <end position="63"/>
    </location>
</feature>
<dbReference type="AlphaFoldDB" id="A0A1Y2FPN0"/>
<dbReference type="OrthoDB" id="10250441at2759"/>
<proteinExistence type="predicted"/>
<feature type="region of interest" description="Disordered" evidence="1">
    <location>
        <begin position="435"/>
        <end position="465"/>
    </location>
</feature>
<feature type="compositionally biased region" description="Basic and acidic residues" evidence="1">
    <location>
        <begin position="156"/>
        <end position="166"/>
    </location>
</feature>
<dbReference type="Pfam" id="PF02450">
    <property type="entry name" value="LCAT"/>
    <property type="match status" value="1"/>
</dbReference>
<accession>A0A1Y2FPN0</accession>
<feature type="compositionally biased region" description="Basic residues" evidence="1">
    <location>
        <begin position="25"/>
        <end position="36"/>
    </location>
</feature>
<organism evidence="2 3">
    <name type="scientific">Leucosporidium creatinivorum</name>
    <dbReference type="NCBI Taxonomy" id="106004"/>
    <lineage>
        <taxon>Eukaryota</taxon>
        <taxon>Fungi</taxon>
        <taxon>Dikarya</taxon>
        <taxon>Basidiomycota</taxon>
        <taxon>Pucciniomycotina</taxon>
        <taxon>Microbotryomycetes</taxon>
        <taxon>Leucosporidiales</taxon>
        <taxon>Leucosporidium</taxon>
    </lineage>
</organism>
<dbReference type="Gene3D" id="3.40.50.1820">
    <property type="entry name" value="alpha/beta hydrolase"/>
    <property type="match status" value="1"/>
</dbReference>
<dbReference type="GO" id="GO:0006629">
    <property type="term" value="P:lipid metabolic process"/>
    <property type="evidence" value="ECO:0007669"/>
    <property type="project" value="InterPro"/>
</dbReference>
<evidence type="ECO:0000313" key="3">
    <source>
        <dbReference type="Proteomes" id="UP000193467"/>
    </source>
</evidence>
<feature type="region of interest" description="Disordered" evidence="1">
    <location>
        <begin position="1"/>
        <end position="83"/>
    </location>
</feature>
<gene>
    <name evidence="2" type="ORF">BCR35DRAFT_324595</name>
</gene>
<feature type="compositionally biased region" description="Acidic residues" evidence="1">
    <location>
        <begin position="537"/>
        <end position="548"/>
    </location>
</feature>
<protein>
    <recommendedName>
        <fullName evidence="4">Lecithin:cholesterol acyltransferase-domain-containing protein</fullName>
    </recommendedName>
</protein>
<dbReference type="Proteomes" id="UP000193467">
    <property type="component" value="Unassembled WGS sequence"/>
</dbReference>
<sequence>MTSTRRRPSLPESTNGSSSSTLLQKAKRTLSVHRPRAASFSLKGILSSSTTTSASSSTPVSGTNTPSTKGDHSNTSQKPYSIAPTSHRENTALHALLDSLPTLPTFHAPSLPNVSLPSFSFNSLGPFSSSTTSTSRALTDDEAEDSTDPNPTPTPTDKDWSSDPLKRLSGPVVTLGGYRGSILRDAVTNKRIWIPMKVGFRMRKVDLTLGLEDEDELRSTETIVPGRQLMQVGPIDLGKRLKDKLKSLSLSSSPLSHPSFSPAVLGYKPSPLNYINHGYDWRRRLELSSLELLTRLEKLKKESAERGEGKDGKGEGATVVAHSMGGLVTLHALARASDPTVFKGIIFAGTPFGGCVNVLSPLRNGDGVLFNREICAPSVVFSMRSSYYFLPFSGLCFEDPSGTPLPIDFFDPHSWSDYGLSPVALGLFEGGEKGMRERREGREEAEKATEALGGGGGLGEGNLGEGGGVGVGVQLGGGRAEEGGKTRGIEEALRGVELVDGAVGEGKEMPRRGSIPLGEAEGEVEIDGLVVAAREEEALDTSDADADAEPTSTSAARVDPLDSNFNPSTRRPTNSSSEEEDEAAASSKPSFPSLDKVLSASDQTLALYLTKTLTRVKQFHADLVDLYDPLKAEQGLYPPLVLLTSKKTPTVRGVIARSRESIKEDPYEELLWDEGDGIVLHSSASILPGGPSRWTKHLKGEVESNYGHVSLVGDVDSIRKCLVKLYDE</sequence>
<evidence type="ECO:0000256" key="1">
    <source>
        <dbReference type="SAM" id="MobiDB-lite"/>
    </source>
</evidence>
<feature type="compositionally biased region" description="Gly residues" evidence="1">
    <location>
        <begin position="452"/>
        <end position="465"/>
    </location>
</feature>
<name>A0A1Y2FPN0_9BASI</name>
<evidence type="ECO:0000313" key="2">
    <source>
        <dbReference type="EMBL" id="ORY85950.1"/>
    </source>
</evidence>
<dbReference type="EMBL" id="MCGR01000015">
    <property type="protein sequence ID" value="ORY85950.1"/>
    <property type="molecule type" value="Genomic_DNA"/>
</dbReference>
<dbReference type="SUPFAM" id="SSF53474">
    <property type="entry name" value="alpha/beta-Hydrolases"/>
    <property type="match status" value="1"/>
</dbReference>
<dbReference type="PANTHER" id="PTHR11440">
    <property type="entry name" value="LECITHIN-CHOLESTEROL ACYLTRANSFERASE-RELATED"/>
    <property type="match status" value="1"/>
</dbReference>
<feature type="compositionally biased region" description="Polar residues" evidence="1">
    <location>
        <begin position="64"/>
        <end position="79"/>
    </location>
</feature>
<dbReference type="InterPro" id="IPR029058">
    <property type="entry name" value="AB_hydrolase_fold"/>
</dbReference>
<feature type="region of interest" description="Disordered" evidence="1">
    <location>
        <begin position="130"/>
        <end position="166"/>
    </location>
</feature>
<dbReference type="InterPro" id="IPR003386">
    <property type="entry name" value="LACT/PDAT_acylTrfase"/>
</dbReference>
<evidence type="ECO:0008006" key="4">
    <source>
        <dbReference type="Google" id="ProtNLM"/>
    </source>
</evidence>
<comment type="caution">
    <text evidence="2">The sequence shown here is derived from an EMBL/GenBank/DDBJ whole genome shotgun (WGS) entry which is preliminary data.</text>
</comment>